<name>A0A9R1UKC4_LACSA</name>
<keyword evidence="2" id="KW-1185">Reference proteome</keyword>
<proteinExistence type="predicted"/>
<comment type="caution">
    <text evidence="1">The sequence shown here is derived from an EMBL/GenBank/DDBJ whole genome shotgun (WGS) entry which is preliminary data.</text>
</comment>
<evidence type="ECO:0000313" key="1">
    <source>
        <dbReference type="EMBL" id="KAJ0188583.1"/>
    </source>
</evidence>
<dbReference type="EMBL" id="NBSK02000009">
    <property type="protein sequence ID" value="KAJ0188583.1"/>
    <property type="molecule type" value="Genomic_DNA"/>
</dbReference>
<gene>
    <name evidence="1" type="ORF">LSAT_V11C900498280</name>
</gene>
<evidence type="ECO:0000313" key="2">
    <source>
        <dbReference type="Proteomes" id="UP000235145"/>
    </source>
</evidence>
<sequence length="81" mass="9603">MKPKEEHTHMFVHVKDKIFLNSKRILTFSQKENIYDMSNVNMGPSVAYKYMKESSGGFENTGAIRINTINFIRDWIEFIRE</sequence>
<dbReference type="Proteomes" id="UP000235145">
    <property type="component" value="Unassembled WGS sequence"/>
</dbReference>
<organism evidence="1 2">
    <name type="scientific">Lactuca sativa</name>
    <name type="common">Garden lettuce</name>
    <dbReference type="NCBI Taxonomy" id="4236"/>
    <lineage>
        <taxon>Eukaryota</taxon>
        <taxon>Viridiplantae</taxon>
        <taxon>Streptophyta</taxon>
        <taxon>Embryophyta</taxon>
        <taxon>Tracheophyta</taxon>
        <taxon>Spermatophyta</taxon>
        <taxon>Magnoliopsida</taxon>
        <taxon>eudicotyledons</taxon>
        <taxon>Gunneridae</taxon>
        <taxon>Pentapetalae</taxon>
        <taxon>asterids</taxon>
        <taxon>campanulids</taxon>
        <taxon>Asterales</taxon>
        <taxon>Asteraceae</taxon>
        <taxon>Cichorioideae</taxon>
        <taxon>Cichorieae</taxon>
        <taxon>Lactucinae</taxon>
        <taxon>Lactuca</taxon>
    </lineage>
</organism>
<reference evidence="1 2" key="1">
    <citation type="journal article" date="2017" name="Nat. Commun.">
        <title>Genome assembly with in vitro proximity ligation data and whole-genome triplication in lettuce.</title>
        <authorList>
            <person name="Reyes-Chin-Wo S."/>
            <person name="Wang Z."/>
            <person name="Yang X."/>
            <person name="Kozik A."/>
            <person name="Arikit S."/>
            <person name="Song C."/>
            <person name="Xia L."/>
            <person name="Froenicke L."/>
            <person name="Lavelle D.O."/>
            <person name="Truco M.J."/>
            <person name="Xia R."/>
            <person name="Zhu S."/>
            <person name="Xu C."/>
            <person name="Xu H."/>
            <person name="Xu X."/>
            <person name="Cox K."/>
            <person name="Korf I."/>
            <person name="Meyers B.C."/>
            <person name="Michelmore R.W."/>
        </authorList>
    </citation>
    <scope>NUCLEOTIDE SEQUENCE [LARGE SCALE GENOMIC DNA]</scope>
    <source>
        <strain evidence="2">cv. Salinas</strain>
        <tissue evidence="1">Seedlings</tissue>
    </source>
</reference>
<accession>A0A9R1UKC4</accession>
<protein>
    <submittedName>
        <fullName evidence="1">Uncharacterized protein</fullName>
    </submittedName>
</protein>
<dbReference type="AlphaFoldDB" id="A0A9R1UKC4"/>